<comment type="caution">
    <text evidence="1">The sequence shown here is derived from an EMBL/GenBank/DDBJ whole genome shotgun (WGS) entry which is preliminary data.</text>
</comment>
<name>A0ABV1HWT0_9FIRM</name>
<sequence length="53" mass="5856">MNNKTLDYYNQNAKEFFAGTVAVDFNEIQDRFIEKLSGKNVLDFGCGVGGGYG</sequence>
<evidence type="ECO:0008006" key="3">
    <source>
        <dbReference type="Google" id="ProtNLM"/>
    </source>
</evidence>
<dbReference type="RefSeq" id="WP_349143484.1">
    <property type="nucleotide sequence ID" value="NZ_JBBMFC010000001.1"/>
</dbReference>
<gene>
    <name evidence="1" type="ORF">WMO62_00845</name>
</gene>
<proteinExistence type="predicted"/>
<dbReference type="SUPFAM" id="SSF53335">
    <property type="entry name" value="S-adenosyl-L-methionine-dependent methyltransferases"/>
    <property type="match status" value="1"/>
</dbReference>
<dbReference type="Proteomes" id="UP001470288">
    <property type="component" value="Unassembled WGS sequence"/>
</dbReference>
<reference evidence="1 2" key="1">
    <citation type="submission" date="2024-03" db="EMBL/GenBank/DDBJ databases">
        <title>Human intestinal bacterial collection.</title>
        <authorList>
            <person name="Pauvert C."/>
            <person name="Hitch T.C.A."/>
            <person name="Clavel T."/>
        </authorList>
    </citation>
    <scope>NUCLEOTIDE SEQUENCE [LARGE SCALE GENOMIC DNA]</scope>
    <source>
        <strain evidence="1 2">CLA-AA-H78B</strain>
    </source>
</reference>
<protein>
    <recommendedName>
        <fullName evidence="3">SAM-dependent methyltransferase</fullName>
    </recommendedName>
</protein>
<keyword evidence="2" id="KW-1185">Reference proteome</keyword>
<organism evidence="1 2">
    <name type="scientific">Hominiventricola aquisgranensis</name>
    <dbReference type="NCBI Taxonomy" id="3133164"/>
    <lineage>
        <taxon>Bacteria</taxon>
        <taxon>Bacillati</taxon>
        <taxon>Bacillota</taxon>
        <taxon>Clostridia</taxon>
        <taxon>Lachnospirales</taxon>
        <taxon>Lachnospiraceae</taxon>
        <taxon>Hominiventricola</taxon>
    </lineage>
</organism>
<dbReference type="Gene3D" id="3.40.50.150">
    <property type="entry name" value="Vaccinia Virus protein VP39"/>
    <property type="match status" value="1"/>
</dbReference>
<dbReference type="InterPro" id="IPR029063">
    <property type="entry name" value="SAM-dependent_MTases_sf"/>
</dbReference>
<dbReference type="EMBL" id="JBBMFC010000001">
    <property type="protein sequence ID" value="MEQ2577387.1"/>
    <property type="molecule type" value="Genomic_DNA"/>
</dbReference>
<evidence type="ECO:0000313" key="2">
    <source>
        <dbReference type="Proteomes" id="UP001470288"/>
    </source>
</evidence>
<accession>A0ABV1HWT0</accession>
<evidence type="ECO:0000313" key="1">
    <source>
        <dbReference type="EMBL" id="MEQ2577387.1"/>
    </source>
</evidence>